<dbReference type="AlphaFoldDB" id="A0AAD8CQC0"/>
<evidence type="ECO:0000256" key="2">
    <source>
        <dbReference type="ARBA" id="ARBA00023136"/>
    </source>
</evidence>
<evidence type="ECO:0000259" key="4">
    <source>
        <dbReference type="PROSITE" id="PS50835"/>
    </source>
</evidence>
<evidence type="ECO:0000256" key="3">
    <source>
        <dbReference type="ARBA" id="ARBA00023319"/>
    </source>
</evidence>
<dbReference type="InterPro" id="IPR007110">
    <property type="entry name" value="Ig-like_dom"/>
</dbReference>
<evidence type="ECO:0000256" key="1">
    <source>
        <dbReference type="ARBA" id="ARBA00004370"/>
    </source>
</evidence>
<comment type="subcellular location">
    <subcellularLocation>
        <location evidence="1">Membrane</location>
    </subcellularLocation>
</comment>
<dbReference type="InterPro" id="IPR003599">
    <property type="entry name" value="Ig_sub"/>
</dbReference>
<gene>
    <name evidence="5" type="primary">CD276</name>
    <name evidence="5" type="ORF">AOXY_G27567</name>
</gene>
<dbReference type="PROSITE" id="PS50835">
    <property type="entry name" value="IG_LIKE"/>
    <property type="match status" value="2"/>
</dbReference>
<comment type="caution">
    <text evidence="5">The sequence shown here is derived from an EMBL/GenBank/DDBJ whole genome shotgun (WGS) entry which is preliminary data.</text>
</comment>
<dbReference type="Gene3D" id="2.60.40.10">
    <property type="entry name" value="Immunoglobulins"/>
    <property type="match status" value="4"/>
</dbReference>
<dbReference type="InterPro" id="IPR050504">
    <property type="entry name" value="IgSF_BTN/MOG"/>
</dbReference>
<dbReference type="Proteomes" id="UP001230051">
    <property type="component" value="Unassembled WGS sequence"/>
</dbReference>
<accession>A0AAD8CQC0</accession>
<dbReference type="GO" id="GO:0001817">
    <property type="term" value="P:regulation of cytokine production"/>
    <property type="evidence" value="ECO:0007669"/>
    <property type="project" value="TreeGrafter"/>
</dbReference>
<feature type="domain" description="Ig-like" evidence="4">
    <location>
        <begin position="267"/>
        <end position="353"/>
    </location>
</feature>
<evidence type="ECO:0000313" key="6">
    <source>
        <dbReference type="Proteomes" id="UP001230051"/>
    </source>
</evidence>
<dbReference type="EMBL" id="JAGXEW010000032">
    <property type="protein sequence ID" value="KAK1155170.1"/>
    <property type="molecule type" value="Genomic_DNA"/>
</dbReference>
<dbReference type="PANTHER" id="PTHR24100:SF145">
    <property type="entry name" value="CD276 ANTIGEN"/>
    <property type="match status" value="1"/>
</dbReference>
<dbReference type="GO" id="GO:0005102">
    <property type="term" value="F:signaling receptor binding"/>
    <property type="evidence" value="ECO:0007669"/>
    <property type="project" value="TreeGrafter"/>
</dbReference>
<dbReference type="InterPro" id="IPR013783">
    <property type="entry name" value="Ig-like_fold"/>
</dbReference>
<evidence type="ECO:0000313" key="5">
    <source>
        <dbReference type="EMBL" id="KAK1155170.1"/>
    </source>
</evidence>
<feature type="domain" description="Ig-like" evidence="4">
    <location>
        <begin position="8"/>
        <end position="104"/>
    </location>
</feature>
<proteinExistence type="predicted"/>
<protein>
    <submittedName>
        <fullName evidence="5">CD276 antigen-like</fullName>
    </submittedName>
</protein>
<keyword evidence="2" id="KW-0472">Membrane</keyword>
<dbReference type="SMART" id="SM00409">
    <property type="entry name" value="IG"/>
    <property type="match status" value="1"/>
</dbReference>
<dbReference type="CDD" id="cd00098">
    <property type="entry name" value="IgC1"/>
    <property type="match status" value="1"/>
</dbReference>
<organism evidence="5 6">
    <name type="scientific">Acipenser oxyrinchus oxyrinchus</name>
    <dbReference type="NCBI Taxonomy" id="40147"/>
    <lineage>
        <taxon>Eukaryota</taxon>
        <taxon>Metazoa</taxon>
        <taxon>Chordata</taxon>
        <taxon>Craniata</taxon>
        <taxon>Vertebrata</taxon>
        <taxon>Euteleostomi</taxon>
        <taxon>Actinopterygii</taxon>
        <taxon>Chondrostei</taxon>
        <taxon>Acipenseriformes</taxon>
        <taxon>Acipenseridae</taxon>
        <taxon>Acipenser</taxon>
    </lineage>
</organism>
<reference evidence="5" key="1">
    <citation type="submission" date="2022-02" db="EMBL/GenBank/DDBJ databases">
        <title>Atlantic sturgeon de novo genome assembly.</title>
        <authorList>
            <person name="Stock M."/>
            <person name="Klopp C."/>
            <person name="Guiguen Y."/>
            <person name="Cabau C."/>
            <person name="Parinello H."/>
            <person name="Santidrian Yebra-Pimentel E."/>
            <person name="Kuhl H."/>
            <person name="Dirks R.P."/>
            <person name="Guessner J."/>
            <person name="Wuertz S."/>
            <person name="Du K."/>
            <person name="Schartl M."/>
        </authorList>
    </citation>
    <scope>NUCLEOTIDE SEQUENCE</scope>
    <source>
        <strain evidence="5">STURGEONOMICS-FGT-2020</strain>
        <tissue evidence="5">Whole blood</tissue>
    </source>
</reference>
<name>A0AAD8CQC0_ACIOX</name>
<dbReference type="SUPFAM" id="SSF48726">
    <property type="entry name" value="Immunoglobulin"/>
    <property type="match status" value="2"/>
</dbReference>
<dbReference type="GO" id="GO:0009897">
    <property type="term" value="C:external side of plasma membrane"/>
    <property type="evidence" value="ECO:0007669"/>
    <property type="project" value="TreeGrafter"/>
</dbReference>
<dbReference type="GO" id="GO:0050852">
    <property type="term" value="P:T cell receptor signaling pathway"/>
    <property type="evidence" value="ECO:0007669"/>
    <property type="project" value="TreeGrafter"/>
</dbReference>
<keyword evidence="6" id="KW-1185">Reference proteome</keyword>
<dbReference type="PANTHER" id="PTHR24100">
    <property type="entry name" value="BUTYROPHILIN"/>
    <property type="match status" value="1"/>
</dbReference>
<keyword evidence="3" id="KW-0393">Immunoglobulin domain</keyword>
<dbReference type="InterPro" id="IPR036179">
    <property type="entry name" value="Ig-like_dom_sf"/>
</dbReference>
<sequence length="362" mass="40576">MLLIQTYDAVTVPRSPVTSPPGSDVTLSCSFSCKAGADLTRVVVTWQRPPADHVVHSFYYGRDQLDRQNEAYRNRTQLCGEDEGWYTCAVTNQVENTRGDVRLIVAAAYSEPHVHIDIMEGRDQYALTLYSRGYPSATVQWLNETGCDITDRSKTSQSLDSRGMVELRSQMPEQRDENAFYTFILNNTKLDQVISRSFSVTKNTGSESPPADHVVHSFYYGQDQLALQNEAYRNRTQLFPEQLSVGNASLRLKQVRGRMRAYEFSEPQLVVTDSPDNPDKALLSCISTGYPSASVQWLNETGCDITESSRTSQSLARDGLVEITSHILVSRGANYTCVLTHSRLKQTLMKAITLTKKGKNMT</sequence>